<protein>
    <recommendedName>
        <fullName evidence="6">Major facilitator superfamily (MFS) profile domain-containing protein</fullName>
    </recommendedName>
</protein>
<dbReference type="GO" id="GO:0022857">
    <property type="term" value="F:transmembrane transporter activity"/>
    <property type="evidence" value="ECO:0007669"/>
    <property type="project" value="InterPro"/>
</dbReference>
<evidence type="ECO:0000256" key="3">
    <source>
        <dbReference type="ARBA" id="ARBA00022989"/>
    </source>
</evidence>
<feature type="transmembrane region" description="Helical" evidence="5">
    <location>
        <begin position="230"/>
        <end position="252"/>
    </location>
</feature>
<dbReference type="SUPFAM" id="SSF103473">
    <property type="entry name" value="MFS general substrate transporter"/>
    <property type="match status" value="1"/>
</dbReference>
<feature type="transmembrane region" description="Helical" evidence="5">
    <location>
        <begin position="351"/>
        <end position="371"/>
    </location>
</feature>
<feature type="transmembrane region" description="Helical" evidence="5">
    <location>
        <begin position="175"/>
        <end position="193"/>
    </location>
</feature>
<feature type="transmembrane region" description="Helical" evidence="5">
    <location>
        <begin position="12"/>
        <end position="31"/>
    </location>
</feature>
<dbReference type="Gene3D" id="1.20.1250.20">
    <property type="entry name" value="MFS general substrate transporter like domains"/>
    <property type="match status" value="2"/>
</dbReference>
<keyword evidence="8" id="KW-1185">Reference proteome</keyword>
<dbReference type="PROSITE" id="PS50850">
    <property type="entry name" value="MFS"/>
    <property type="match status" value="1"/>
</dbReference>
<feature type="transmembrane region" description="Helical" evidence="5">
    <location>
        <begin position="142"/>
        <end position="163"/>
    </location>
</feature>
<dbReference type="InterPro" id="IPR036259">
    <property type="entry name" value="MFS_trans_sf"/>
</dbReference>
<name>W4M1W4_9BACT</name>
<evidence type="ECO:0000256" key="2">
    <source>
        <dbReference type="ARBA" id="ARBA00022692"/>
    </source>
</evidence>
<dbReference type="InterPro" id="IPR020846">
    <property type="entry name" value="MFS_dom"/>
</dbReference>
<evidence type="ECO:0000313" key="8">
    <source>
        <dbReference type="Proteomes" id="UP000019140"/>
    </source>
</evidence>
<dbReference type="PANTHER" id="PTHR11360">
    <property type="entry name" value="MONOCARBOXYLATE TRANSPORTER"/>
    <property type="match status" value="1"/>
</dbReference>
<reference evidence="7 8" key="1">
    <citation type="journal article" date="2014" name="Nature">
        <title>An environmental bacterial taxon with a large and distinct metabolic repertoire.</title>
        <authorList>
            <person name="Wilson M.C."/>
            <person name="Mori T."/>
            <person name="Ruckert C."/>
            <person name="Uria A.R."/>
            <person name="Helf M.J."/>
            <person name="Takada K."/>
            <person name="Gernert C."/>
            <person name="Steffens U.A."/>
            <person name="Heycke N."/>
            <person name="Schmitt S."/>
            <person name="Rinke C."/>
            <person name="Helfrich E.J."/>
            <person name="Brachmann A.O."/>
            <person name="Gurgui C."/>
            <person name="Wakimoto T."/>
            <person name="Kracht M."/>
            <person name="Crusemann M."/>
            <person name="Hentschel U."/>
            <person name="Abe I."/>
            <person name="Matsunaga S."/>
            <person name="Kalinowski J."/>
            <person name="Takeyama H."/>
            <person name="Piel J."/>
        </authorList>
    </citation>
    <scope>NUCLEOTIDE SEQUENCE [LARGE SCALE GENOMIC DNA]</scope>
    <source>
        <strain evidence="8">TSY2</strain>
    </source>
</reference>
<keyword evidence="2 5" id="KW-0812">Transmembrane</keyword>
<evidence type="ECO:0000313" key="7">
    <source>
        <dbReference type="EMBL" id="ETX04309.1"/>
    </source>
</evidence>
<gene>
    <name evidence="7" type="ORF">ETSY2_29500</name>
</gene>
<feature type="transmembrane region" description="Helical" evidence="5">
    <location>
        <begin position="106"/>
        <end position="130"/>
    </location>
</feature>
<evidence type="ECO:0000256" key="1">
    <source>
        <dbReference type="ARBA" id="ARBA00004141"/>
    </source>
</evidence>
<dbReference type="Pfam" id="PF07690">
    <property type="entry name" value="MFS_1"/>
    <property type="match status" value="1"/>
</dbReference>
<evidence type="ECO:0000256" key="4">
    <source>
        <dbReference type="ARBA" id="ARBA00023136"/>
    </source>
</evidence>
<comment type="caution">
    <text evidence="7">The sequence shown here is derived from an EMBL/GenBank/DDBJ whole genome shotgun (WGS) entry which is preliminary data.</text>
</comment>
<feature type="transmembrane region" description="Helical" evidence="5">
    <location>
        <begin position="383"/>
        <end position="403"/>
    </location>
</feature>
<feature type="transmembrane region" description="Helical" evidence="5">
    <location>
        <begin position="318"/>
        <end position="339"/>
    </location>
</feature>
<dbReference type="InterPro" id="IPR005829">
    <property type="entry name" value="Sugar_transporter_CS"/>
</dbReference>
<feature type="transmembrane region" description="Helical" evidence="5">
    <location>
        <begin position="294"/>
        <end position="312"/>
    </location>
</feature>
<dbReference type="HOGENOM" id="CLU_001265_59_9_7"/>
<dbReference type="PROSITE" id="PS00216">
    <property type="entry name" value="SUGAR_TRANSPORT_1"/>
    <property type="match status" value="1"/>
</dbReference>
<keyword evidence="4 5" id="KW-0472">Membrane</keyword>
<dbReference type="GO" id="GO:0016020">
    <property type="term" value="C:membrane"/>
    <property type="evidence" value="ECO:0007669"/>
    <property type="project" value="UniProtKB-SubCell"/>
</dbReference>
<keyword evidence="3 5" id="KW-1133">Transmembrane helix</keyword>
<organism evidence="7 8">
    <name type="scientific">Candidatus Entotheonella gemina</name>
    <dbReference type="NCBI Taxonomy" id="1429439"/>
    <lineage>
        <taxon>Bacteria</taxon>
        <taxon>Pseudomonadati</taxon>
        <taxon>Nitrospinota/Tectimicrobiota group</taxon>
        <taxon>Candidatus Tectimicrobiota</taxon>
        <taxon>Candidatus Entotheonellia</taxon>
        <taxon>Candidatus Entotheonellales</taxon>
        <taxon>Candidatus Entotheonellaceae</taxon>
        <taxon>Candidatus Entotheonella</taxon>
    </lineage>
</organism>
<dbReference type="InterPro" id="IPR011701">
    <property type="entry name" value="MFS"/>
</dbReference>
<comment type="subcellular location">
    <subcellularLocation>
        <location evidence="1">Membrane</location>
        <topology evidence="1">Multi-pass membrane protein</topology>
    </subcellularLocation>
</comment>
<sequence length="414" mass="44576">MTQAEQEQGRAGYRWVILAAVFVITFMTMGTRSTLGVFFKAIIEDLNWSRGTLSMIVAINVWLNGFLQPFIGYVMDRYGVKWLFLSSAVVFGAGIGLMSWTQSVGYLLVIYGAVLSLAMAGTSISLGNALVAQWFPAHRRGLALGINNSAMAVGQFCMVWISAQLLEAAGWRTSHIYLGLAVLVITVPVVCLIPRRQKQAEGASTGRQQSIARGPLEAERWSDAVRSAPLWQINGSYVVCGMTVALFTHFIPFATDRGLATDKAAFIFGMLSVFAVIGALLSGAISDRLGRKNVMGLAYAVRGVAFALLLFWRHDLALYVFAVLAGLSWLATPTSVAALTSEVYGMRALGTLNGIALLLHQIGYGISVWLAGALHDATGSYDISFGLALVALIGASFVSFGIAERRYSSRYAAV</sequence>
<accession>W4M1W4</accession>
<dbReference type="InterPro" id="IPR050327">
    <property type="entry name" value="Proton-linked_MCT"/>
</dbReference>
<feature type="transmembrane region" description="Helical" evidence="5">
    <location>
        <begin position="264"/>
        <end position="282"/>
    </location>
</feature>
<dbReference type="EMBL" id="AZHX01001248">
    <property type="protein sequence ID" value="ETX04309.1"/>
    <property type="molecule type" value="Genomic_DNA"/>
</dbReference>
<evidence type="ECO:0000256" key="5">
    <source>
        <dbReference type="SAM" id="Phobius"/>
    </source>
</evidence>
<feature type="domain" description="Major facilitator superfamily (MFS) profile" evidence="6">
    <location>
        <begin position="17"/>
        <end position="406"/>
    </location>
</feature>
<proteinExistence type="predicted"/>
<dbReference type="CDD" id="cd17355">
    <property type="entry name" value="MFS_YcxA_like"/>
    <property type="match status" value="1"/>
</dbReference>
<feature type="transmembrane region" description="Helical" evidence="5">
    <location>
        <begin position="82"/>
        <end position="100"/>
    </location>
</feature>
<dbReference type="AlphaFoldDB" id="W4M1W4"/>
<evidence type="ECO:0000259" key="6">
    <source>
        <dbReference type="PROSITE" id="PS50850"/>
    </source>
</evidence>
<dbReference type="PANTHER" id="PTHR11360:SF284">
    <property type="entry name" value="EG:103B4.3 PROTEIN-RELATED"/>
    <property type="match status" value="1"/>
</dbReference>
<dbReference type="Proteomes" id="UP000019140">
    <property type="component" value="Unassembled WGS sequence"/>
</dbReference>
<feature type="transmembrane region" description="Helical" evidence="5">
    <location>
        <begin position="51"/>
        <end position="75"/>
    </location>
</feature>